<dbReference type="EMBL" id="OX459964">
    <property type="protein sequence ID" value="CAI9168822.1"/>
    <property type="molecule type" value="Genomic_DNA"/>
</dbReference>
<feature type="region of interest" description="Disordered" evidence="1">
    <location>
        <begin position="59"/>
        <end position="96"/>
    </location>
</feature>
<gene>
    <name evidence="2" type="ORF">MRATA1EN1_LOCUS17784</name>
</gene>
<accession>A0ABN8Z7N8</accession>
<evidence type="ECO:0000313" key="3">
    <source>
        <dbReference type="Proteomes" id="UP001176941"/>
    </source>
</evidence>
<evidence type="ECO:0000256" key="1">
    <source>
        <dbReference type="SAM" id="MobiDB-lite"/>
    </source>
</evidence>
<proteinExistence type="predicted"/>
<sequence length="150" mass="15354">MEKKYSRVLWTKKIGSGEASTNGSGVSLPLRPSEKIRVWSLLGPFTVLGRRTLDKVEKVSGPALAQGTGPRLPEGPGTTRPRKQGWPVQAPPTRCTSAPLSGGGGCAGLGCAGTRDAQLSITRRAEFGEAGAAAAAAAAAAMGPQREICG</sequence>
<evidence type="ECO:0000313" key="2">
    <source>
        <dbReference type="EMBL" id="CAI9168822.1"/>
    </source>
</evidence>
<reference evidence="2" key="1">
    <citation type="submission" date="2023-04" db="EMBL/GenBank/DDBJ databases">
        <authorList>
            <consortium name="ELIXIR-Norway"/>
        </authorList>
    </citation>
    <scope>NUCLEOTIDE SEQUENCE [LARGE SCALE GENOMIC DNA]</scope>
</reference>
<organism evidence="2 3">
    <name type="scientific">Rangifer tarandus platyrhynchus</name>
    <name type="common">Svalbard reindeer</name>
    <dbReference type="NCBI Taxonomy" id="3082113"/>
    <lineage>
        <taxon>Eukaryota</taxon>
        <taxon>Metazoa</taxon>
        <taxon>Chordata</taxon>
        <taxon>Craniata</taxon>
        <taxon>Vertebrata</taxon>
        <taxon>Euteleostomi</taxon>
        <taxon>Mammalia</taxon>
        <taxon>Eutheria</taxon>
        <taxon>Laurasiatheria</taxon>
        <taxon>Artiodactyla</taxon>
        <taxon>Ruminantia</taxon>
        <taxon>Pecora</taxon>
        <taxon>Cervidae</taxon>
        <taxon>Odocoileinae</taxon>
        <taxon>Rangifer</taxon>
    </lineage>
</organism>
<name>A0ABN8Z7N8_RANTA</name>
<protein>
    <submittedName>
        <fullName evidence="2">Uncharacterized protein</fullName>
    </submittedName>
</protein>
<keyword evidence="3" id="KW-1185">Reference proteome</keyword>
<dbReference type="Proteomes" id="UP001176941">
    <property type="component" value="Chromosome 28"/>
</dbReference>